<dbReference type="OrthoDB" id="9805663at2"/>
<dbReference type="SMART" id="SM00829">
    <property type="entry name" value="PKS_ER"/>
    <property type="match status" value="1"/>
</dbReference>
<sequence>MHIPYKAFEVTEEANLNYTSALVNKFTDELQLNEVLIKVHYSSINYKDALSASGNKGVTKNYPHTPGIDAAGIVEESSDPSFNAGDQVIVTGYDLGMNTSGGFAEYIRVPSAWVLHLPENLSLKESMIYGTAGFTAALSVYQLQAHHINPETGPIALTGSTGGVGSIALALLAHLGYQVFAITGKEASKDTLIKQGATEVILRNTLEEHTERPLLKPKYAGVLDTVGGEILANLIKSLNYNGVATCCGLVSSIDLPLTVLPFILKGISLIGIDSVKCEMELRKKIWTLLATTWKVDNLAQLSKECTLETLDENLMRLLKGENTGRIVVKIKE</sequence>
<dbReference type="InterPro" id="IPR020843">
    <property type="entry name" value="ER"/>
</dbReference>
<dbReference type="RefSeq" id="WP_016195971.1">
    <property type="nucleotide sequence ID" value="NZ_AQPN01000098.1"/>
</dbReference>
<accession>R9GQM2</accession>
<dbReference type="NCBIfam" id="TIGR02823">
    <property type="entry name" value="oxido_YhdH"/>
    <property type="match status" value="1"/>
</dbReference>
<dbReference type="Proteomes" id="UP000014174">
    <property type="component" value="Unassembled WGS sequence"/>
</dbReference>
<organism evidence="2 3">
    <name type="scientific">Arcticibacter svalbardensis MN12-7</name>
    <dbReference type="NCBI Taxonomy" id="1150600"/>
    <lineage>
        <taxon>Bacteria</taxon>
        <taxon>Pseudomonadati</taxon>
        <taxon>Bacteroidota</taxon>
        <taxon>Sphingobacteriia</taxon>
        <taxon>Sphingobacteriales</taxon>
        <taxon>Sphingobacteriaceae</taxon>
        <taxon>Arcticibacter</taxon>
    </lineage>
</organism>
<keyword evidence="2" id="KW-0560">Oxidoreductase</keyword>
<dbReference type="InterPro" id="IPR011032">
    <property type="entry name" value="GroES-like_sf"/>
</dbReference>
<dbReference type="CDD" id="cd05280">
    <property type="entry name" value="MDR_yhdh_yhfp"/>
    <property type="match status" value="1"/>
</dbReference>
<dbReference type="GO" id="GO:0043957">
    <property type="term" value="F:acryloyl-CoA reductase (NADPH) activity"/>
    <property type="evidence" value="ECO:0007669"/>
    <property type="project" value="TreeGrafter"/>
</dbReference>
<evidence type="ECO:0000259" key="1">
    <source>
        <dbReference type="SMART" id="SM00829"/>
    </source>
</evidence>
<gene>
    <name evidence="2" type="ORF">ADIARSV_2740</name>
</gene>
<dbReference type="SUPFAM" id="SSF50129">
    <property type="entry name" value="GroES-like"/>
    <property type="match status" value="1"/>
</dbReference>
<dbReference type="Gene3D" id="3.40.50.720">
    <property type="entry name" value="NAD(P)-binding Rossmann-like Domain"/>
    <property type="match status" value="1"/>
</dbReference>
<dbReference type="SUPFAM" id="SSF51735">
    <property type="entry name" value="NAD(P)-binding Rossmann-fold domains"/>
    <property type="match status" value="1"/>
</dbReference>
<dbReference type="PANTHER" id="PTHR43677:SF1">
    <property type="entry name" value="ACRYLYL-COA REDUCTASE ACUI-RELATED"/>
    <property type="match status" value="1"/>
</dbReference>
<dbReference type="InterPro" id="IPR013154">
    <property type="entry name" value="ADH-like_N"/>
</dbReference>
<dbReference type="InterPro" id="IPR014188">
    <property type="entry name" value="Acrylyl-CoA_reductase_AcuI"/>
</dbReference>
<keyword evidence="3" id="KW-1185">Reference proteome</keyword>
<dbReference type="EMBL" id="AQPN01000098">
    <property type="protein sequence ID" value="EOR94127.1"/>
    <property type="molecule type" value="Genomic_DNA"/>
</dbReference>
<dbReference type="InterPro" id="IPR013149">
    <property type="entry name" value="ADH-like_C"/>
</dbReference>
<reference evidence="2 3" key="1">
    <citation type="journal article" date="2013" name="Genome Announc.">
        <title>Draft Genome Sequence of Arcticibacter svalbardensis Strain MN12-7T, a Member of the Family Sphingobacteriaceae Isolated from an Arctic Soil Sample.</title>
        <authorList>
            <person name="Shivaji S."/>
            <person name="Ara S."/>
            <person name="Prasad S."/>
            <person name="Manasa B.P."/>
            <person name="Begum Z."/>
            <person name="Singh A."/>
            <person name="Kumar Pinnaka A."/>
        </authorList>
    </citation>
    <scope>NUCLEOTIDE SEQUENCE [LARGE SCALE GENOMIC DNA]</scope>
    <source>
        <strain evidence="2 3">MN12-7</strain>
    </source>
</reference>
<dbReference type="InterPro" id="IPR051397">
    <property type="entry name" value="Zn-ADH-like_protein"/>
</dbReference>
<dbReference type="STRING" id="1150600.ADIARSV_2740"/>
<dbReference type="InterPro" id="IPR036291">
    <property type="entry name" value="NAD(P)-bd_dom_sf"/>
</dbReference>
<dbReference type="PANTHER" id="PTHR43677">
    <property type="entry name" value="SHORT-CHAIN DEHYDROGENASE/REDUCTASE"/>
    <property type="match status" value="1"/>
</dbReference>
<protein>
    <submittedName>
        <fullName evidence="2">Alcohol dehydrogenase</fullName>
        <ecNumber evidence="2">1.1.1.1</ecNumber>
    </submittedName>
</protein>
<proteinExistence type="predicted"/>
<dbReference type="Gene3D" id="3.90.180.10">
    <property type="entry name" value="Medium-chain alcohol dehydrogenases, catalytic domain"/>
    <property type="match status" value="1"/>
</dbReference>
<dbReference type="GO" id="GO:0004022">
    <property type="term" value="F:alcohol dehydrogenase (NAD+) activity"/>
    <property type="evidence" value="ECO:0007669"/>
    <property type="project" value="UniProtKB-EC"/>
</dbReference>
<dbReference type="EC" id="1.1.1.1" evidence="2"/>
<evidence type="ECO:0000313" key="3">
    <source>
        <dbReference type="Proteomes" id="UP000014174"/>
    </source>
</evidence>
<dbReference type="Pfam" id="PF00107">
    <property type="entry name" value="ADH_zinc_N"/>
    <property type="match status" value="1"/>
</dbReference>
<name>R9GQM2_9SPHI</name>
<evidence type="ECO:0000313" key="2">
    <source>
        <dbReference type="EMBL" id="EOR94127.1"/>
    </source>
</evidence>
<dbReference type="eggNOG" id="COG0604">
    <property type="taxonomic scope" value="Bacteria"/>
</dbReference>
<comment type="caution">
    <text evidence="2">The sequence shown here is derived from an EMBL/GenBank/DDBJ whole genome shotgun (WGS) entry which is preliminary data.</text>
</comment>
<feature type="domain" description="Enoyl reductase (ER)" evidence="1">
    <location>
        <begin position="15"/>
        <end position="328"/>
    </location>
</feature>
<dbReference type="AlphaFoldDB" id="R9GQM2"/>
<dbReference type="Pfam" id="PF08240">
    <property type="entry name" value="ADH_N"/>
    <property type="match status" value="1"/>
</dbReference>
<dbReference type="PATRIC" id="fig|1150600.3.peg.2713"/>